<dbReference type="Pfam" id="PF15297">
    <property type="entry name" value="CKAP2_C"/>
    <property type="match status" value="2"/>
</dbReference>
<evidence type="ECO:0000256" key="4">
    <source>
        <dbReference type="ARBA" id="ARBA00022553"/>
    </source>
</evidence>
<dbReference type="AlphaFoldDB" id="A0A674ACL8"/>
<name>A0A674ACL8_SALTR</name>
<dbReference type="PANTHER" id="PTHR16076">
    <property type="entry name" value="CYTOSKELETON ASSOCIATED PROTEIN 2-RELATED"/>
    <property type="match status" value="1"/>
</dbReference>
<dbReference type="OMA" id="HEPEGQN"/>
<evidence type="ECO:0000313" key="8">
    <source>
        <dbReference type="Ensembl" id="ENSSTUP00000056672.1"/>
    </source>
</evidence>
<feature type="compositionally biased region" description="Basic and acidic residues" evidence="6">
    <location>
        <begin position="43"/>
        <end position="52"/>
    </location>
</feature>
<feature type="region of interest" description="Disordered" evidence="6">
    <location>
        <begin position="214"/>
        <end position="257"/>
    </location>
</feature>
<comment type="similarity">
    <text evidence="2">Belongs to the CKAP2 family.</text>
</comment>
<dbReference type="InParanoid" id="A0A674ACL8"/>
<feature type="compositionally biased region" description="Basic and acidic residues" evidence="6">
    <location>
        <begin position="224"/>
        <end position="242"/>
    </location>
</feature>
<reference evidence="8" key="1">
    <citation type="submission" date="2025-08" db="UniProtKB">
        <authorList>
            <consortium name="Ensembl"/>
        </authorList>
    </citation>
    <scope>IDENTIFICATION</scope>
</reference>
<evidence type="ECO:0000256" key="1">
    <source>
        <dbReference type="ARBA" id="ARBA00004245"/>
    </source>
</evidence>
<dbReference type="PANTHER" id="PTHR16076:SF8">
    <property type="entry name" value="CYTOSKELETON-ASSOCIATED PROTEIN 2"/>
    <property type="match status" value="1"/>
</dbReference>
<feature type="compositionally biased region" description="Low complexity" evidence="6">
    <location>
        <begin position="127"/>
        <end position="139"/>
    </location>
</feature>
<feature type="region of interest" description="Disordered" evidence="6">
    <location>
        <begin position="114"/>
        <end position="188"/>
    </location>
</feature>
<organism evidence="8 9">
    <name type="scientific">Salmo trutta</name>
    <name type="common">Brown trout</name>
    <dbReference type="NCBI Taxonomy" id="8032"/>
    <lineage>
        <taxon>Eukaryota</taxon>
        <taxon>Metazoa</taxon>
        <taxon>Chordata</taxon>
        <taxon>Craniata</taxon>
        <taxon>Vertebrata</taxon>
        <taxon>Euteleostomi</taxon>
        <taxon>Actinopterygii</taxon>
        <taxon>Neopterygii</taxon>
        <taxon>Teleostei</taxon>
        <taxon>Protacanthopterygii</taxon>
        <taxon>Salmoniformes</taxon>
        <taxon>Salmonidae</taxon>
        <taxon>Salmoninae</taxon>
        <taxon>Salmo</taxon>
    </lineage>
</organism>
<comment type="subcellular location">
    <subcellularLocation>
        <location evidence="1">Cytoplasm</location>
        <location evidence="1">Cytoskeleton</location>
    </subcellularLocation>
</comment>
<feature type="compositionally biased region" description="Low complexity" evidence="6">
    <location>
        <begin position="165"/>
        <end position="179"/>
    </location>
</feature>
<evidence type="ECO:0000256" key="6">
    <source>
        <dbReference type="SAM" id="MobiDB-lite"/>
    </source>
</evidence>
<feature type="domain" description="Cytoskeleton-associated protein 2 C-terminal" evidence="7">
    <location>
        <begin position="235"/>
        <end position="289"/>
    </location>
</feature>
<dbReference type="GeneTree" id="ENSGT00530000063691"/>
<gene>
    <name evidence="8" type="primary">LOC115148897</name>
</gene>
<keyword evidence="4" id="KW-0597">Phosphoprotein</keyword>
<accession>A0A674ACL8</accession>
<dbReference type="Proteomes" id="UP000472277">
    <property type="component" value="Chromosome 15"/>
</dbReference>
<feature type="compositionally biased region" description="Polar residues" evidence="6">
    <location>
        <begin position="248"/>
        <end position="257"/>
    </location>
</feature>
<reference evidence="8" key="2">
    <citation type="submission" date="2025-09" db="UniProtKB">
        <authorList>
            <consortium name="Ensembl"/>
        </authorList>
    </citation>
    <scope>IDENTIFICATION</scope>
</reference>
<keyword evidence="9" id="KW-1185">Reference proteome</keyword>
<feature type="domain" description="Cytoskeleton-associated protein 2 C-terminal" evidence="7">
    <location>
        <begin position="471"/>
        <end position="606"/>
    </location>
</feature>
<evidence type="ECO:0000256" key="5">
    <source>
        <dbReference type="ARBA" id="ARBA00023212"/>
    </source>
</evidence>
<dbReference type="FunCoup" id="A0A674ACL8">
    <property type="interactions" value="1265"/>
</dbReference>
<dbReference type="InterPro" id="IPR029197">
    <property type="entry name" value="CKAP2_C"/>
</dbReference>
<feature type="region of interest" description="Disordered" evidence="6">
    <location>
        <begin position="301"/>
        <end position="342"/>
    </location>
</feature>
<dbReference type="GO" id="GO:0007026">
    <property type="term" value="P:negative regulation of microtubule depolymerization"/>
    <property type="evidence" value="ECO:0007669"/>
    <property type="project" value="TreeGrafter"/>
</dbReference>
<evidence type="ECO:0000313" key="9">
    <source>
        <dbReference type="Proteomes" id="UP000472277"/>
    </source>
</evidence>
<feature type="region of interest" description="Disordered" evidence="6">
    <location>
        <begin position="25"/>
        <end position="52"/>
    </location>
</feature>
<sequence>MDTVTRKNTNLKKVIGPTKSFITRAAPTKRVAAPSAPLHSKSNKKEDLGKGEDALKKLATTGDTKRRNTFSQTFLTKQAVRQRKLVAEASEPATVPAKPVPGTYKGKVVQSKISSFRKPSGLEGGVESKAATKTSAPKAESQKPGNLTKVRPKAVADLPQRSMFKPPQSCQPSKSKSVSNGPPPVSKCSATCRPTGFCSAVPPASMALLTTALQRSSRSAMTSKGKELPQRTKPKTTTDKVRKPPVASTLSQYRANTETAEEKRVKLAEWLASKGKTLKRPPISAVALPKYKPVVQPEPEVHPVSTAFSPQKTYVEPQPSDQTSQQPGPEPEPTVRPKNDQVVPEQEAACASTPLIMNTKLDLLDNSDTYFLPVDPEVQINDVVVNLCDALEALETSSACVDGKFCGPCIYIHSKQSNLLAHLSCVTFIGVFFFLLEPQEKRESEEKIVEGEPDYGFEERNEFAENNFDRSEDVEVKSEVGEGASAQKVRKGYVEKVDSDYDDECLMETTPEGASMVKYNLKTTPYLQSVKRTINSEACASGSRRKNSIKDLKFLTPVRRSCRIQRKSSHLPGMLTDHDTCVSSLAELVNLDDDANAYIYRRNPALLEDLPDHPKDLERI</sequence>
<evidence type="ECO:0000256" key="3">
    <source>
        <dbReference type="ARBA" id="ARBA00022490"/>
    </source>
</evidence>
<protein>
    <submittedName>
        <fullName evidence="8">Si:ch211-266i6.3</fullName>
    </submittedName>
</protein>
<dbReference type="Ensembl" id="ENSSTUT00000059335.1">
    <property type="protein sequence ID" value="ENSSTUP00000056672.1"/>
    <property type="gene ID" value="ENSSTUG00000024092.1"/>
</dbReference>
<dbReference type="GO" id="GO:0015630">
    <property type="term" value="C:microtubule cytoskeleton"/>
    <property type="evidence" value="ECO:0007669"/>
    <property type="project" value="TreeGrafter"/>
</dbReference>
<keyword evidence="3" id="KW-0963">Cytoplasm</keyword>
<evidence type="ECO:0000259" key="7">
    <source>
        <dbReference type="Pfam" id="PF15297"/>
    </source>
</evidence>
<keyword evidence="5" id="KW-0206">Cytoskeleton</keyword>
<evidence type="ECO:0000256" key="2">
    <source>
        <dbReference type="ARBA" id="ARBA00009468"/>
    </source>
</evidence>
<proteinExistence type="inferred from homology"/>
<dbReference type="InterPro" id="IPR026165">
    <property type="entry name" value="CKAP2_fam"/>
</dbReference>